<evidence type="ECO:0000256" key="1">
    <source>
        <dbReference type="ARBA" id="ARBA00004377"/>
    </source>
</evidence>
<evidence type="ECO:0000256" key="10">
    <source>
        <dbReference type="SAM" id="MobiDB-lite"/>
    </source>
</evidence>
<dbReference type="Gene3D" id="3.10.610.10">
    <property type="entry name" value="GSPII I/J protein-like"/>
    <property type="match status" value="1"/>
</dbReference>
<proteinExistence type="inferred from homology"/>
<dbReference type="GO" id="GO:0005886">
    <property type="term" value="C:plasma membrane"/>
    <property type="evidence" value="ECO:0007669"/>
    <property type="project" value="UniProtKB-SubCell"/>
</dbReference>
<dbReference type="Pfam" id="PF11612">
    <property type="entry name" value="T2SSJ"/>
    <property type="match status" value="1"/>
</dbReference>
<evidence type="ECO:0000313" key="13">
    <source>
        <dbReference type="Proteomes" id="UP000627715"/>
    </source>
</evidence>
<keyword evidence="13" id="KW-1185">Reference proteome</keyword>
<dbReference type="PANTHER" id="PTHR39583">
    <property type="entry name" value="TYPE II SECRETION SYSTEM PROTEIN J-RELATED"/>
    <property type="match status" value="1"/>
</dbReference>
<feature type="transmembrane region" description="Helical" evidence="11">
    <location>
        <begin position="20"/>
        <end position="40"/>
    </location>
</feature>
<dbReference type="Gene3D" id="2.10.70.20">
    <property type="entry name" value="gspk-gspi-gspj complex like domains"/>
    <property type="match status" value="1"/>
</dbReference>
<dbReference type="InterPro" id="IPR045584">
    <property type="entry name" value="Pilin-like"/>
</dbReference>
<keyword evidence="7 11" id="KW-0812">Transmembrane</keyword>
<comment type="similarity">
    <text evidence="2">Belongs to the GSP J family.</text>
</comment>
<evidence type="ECO:0000256" key="11">
    <source>
        <dbReference type="SAM" id="Phobius"/>
    </source>
</evidence>
<dbReference type="AlphaFoldDB" id="A0A916QM43"/>
<organism evidence="12 13">
    <name type="scientific">Pseudohongiella nitratireducens</name>
    <dbReference type="NCBI Taxonomy" id="1768907"/>
    <lineage>
        <taxon>Bacteria</taxon>
        <taxon>Pseudomonadati</taxon>
        <taxon>Pseudomonadota</taxon>
        <taxon>Gammaproteobacteria</taxon>
        <taxon>Pseudomonadales</taxon>
        <taxon>Pseudohongiellaceae</taxon>
        <taxon>Pseudohongiella</taxon>
    </lineage>
</organism>
<evidence type="ECO:0000256" key="6">
    <source>
        <dbReference type="ARBA" id="ARBA00022519"/>
    </source>
</evidence>
<dbReference type="PANTHER" id="PTHR39583:SF2">
    <property type="entry name" value="TYPE II SECRETION SYSTEM PROTEIN J"/>
    <property type="match status" value="1"/>
</dbReference>
<keyword evidence="4" id="KW-1003">Cell membrane</keyword>
<dbReference type="EMBL" id="BMIY01000009">
    <property type="protein sequence ID" value="GFZ78186.1"/>
    <property type="molecule type" value="Genomic_DNA"/>
</dbReference>
<comment type="caution">
    <text evidence="12">The sequence shown here is derived from an EMBL/GenBank/DDBJ whole genome shotgun (WGS) entry which is preliminary data.</text>
</comment>
<reference evidence="12" key="1">
    <citation type="journal article" date="2014" name="Int. J. Syst. Evol. Microbiol.">
        <title>Complete genome sequence of Corynebacterium casei LMG S-19264T (=DSM 44701T), isolated from a smear-ripened cheese.</title>
        <authorList>
            <consortium name="US DOE Joint Genome Institute (JGI-PGF)"/>
            <person name="Walter F."/>
            <person name="Albersmeier A."/>
            <person name="Kalinowski J."/>
            <person name="Ruckert C."/>
        </authorList>
    </citation>
    <scope>NUCLEOTIDE SEQUENCE</scope>
    <source>
        <strain evidence="12">CGMCC 1.15425</strain>
    </source>
</reference>
<dbReference type="RefSeq" id="WP_068810446.1">
    <property type="nucleotide sequence ID" value="NZ_BMIY01000009.1"/>
</dbReference>
<evidence type="ECO:0000256" key="4">
    <source>
        <dbReference type="ARBA" id="ARBA00022475"/>
    </source>
</evidence>
<protein>
    <recommendedName>
        <fullName evidence="3">Type II secretion system protein J</fullName>
    </recommendedName>
</protein>
<dbReference type="InterPro" id="IPR010055">
    <property type="entry name" value="T2SS_protein-GspJ"/>
</dbReference>
<feature type="region of interest" description="Disordered" evidence="10">
    <location>
        <begin position="207"/>
        <end position="227"/>
    </location>
</feature>
<comment type="subcellular location">
    <subcellularLocation>
        <location evidence="1">Cell inner membrane</location>
        <topology evidence="1">Single-pass membrane protein</topology>
    </subcellularLocation>
</comment>
<evidence type="ECO:0000256" key="5">
    <source>
        <dbReference type="ARBA" id="ARBA00022481"/>
    </source>
</evidence>
<keyword evidence="9 11" id="KW-0472">Membrane</keyword>
<evidence type="ECO:0000256" key="8">
    <source>
        <dbReference type="ARBA" id="ARBA00022989"/>
    </source>
</evidence>
<dbReference type="GO" id="GO:0015628">
    <property type="term" value="P:protein secretion by the type II secretion system"/>
    <property type="evidence" value="ECO:0007669"/>
    <property type="project" value="InterPro"/>
</dbReference>
<dbReference type="OrthoDB" id="9794345at2"/>
<reference evidence="12" key="2">
    <citation type="submission" date="2020-09" db="EMBL/GenBank/DDBJ databases">
        <authorList>
            <person name="Sun Q."/>
            <person name="Zhou Y."/>
        </authorList>
    </citation>
    <scope>NUCLEOTIDE SEQUENCE</scope>
    <source>
        <strain evidence="12">CGMCC 1.15425</strain>
    </source>
</reference>
<dbReference type="SUPFAM" id="SSF54523">
    <property type="entry name" value="Pili subunits"/>
    <property type="match status" value="1"/>
</dbReference>
<dbReference type="InterPro" id="IPR012902">
    <property type="entry name" value="N_methyl_site"/>
</dbReference>
<sequence>MSSRMVRTADQRGSQGFTLIELLIAMSLTALIGVLAVRFLGAAMDAEARSATLLEDVNAVEQVWQLLASDLEQIAMHTLNQPAVGNDVFAALVSEQSSPALVGGPGRRAVLDQATGLTGGLLLFNRHGWDNPLQEARSEVQRVLYRLADNTLIRDYWQENNQRYSAPPEGSLHLLSSVRDIEIQFLPALPDGNSALNWRSDWPAADMSTVTKSDQDSVSEEEAGDAPQILDARPRAVAITLETEALGRVQRLFALPGI</sequence>
<gene>
    <name evidence="12" type="primary">xcsJ</name>
    <name evidence="12" type="ORF">GCM10011403_21560</name>
</gene>
<dbReference type="Pfam" id="PF07963">
    <property type="entry name" value="N_methyl"/>
    <property type="match status" value="1"/>
</dbReference>
<keyword evidence="8 11" id="KW-1133">Transmembrane helix</keyword>
<dbReference type="GO" id="GO:0015627">
    <property type="term" value="C:type II protein secretion system complex"/>
    <property type="evidence" value="ECO:0007669"/>
    <property type="project" value="InterPro"/>
</dbReference>
<keyword evidence="5" id="KW-0488">Methylation</keyword>
<evidence type="ECO:0000313" key="12">
    <source>
        <dbReference type="EMBL" id="GFZ78186.1"/>
    </source>
</evidence>
<evidence type="ECO:0000256" key="3">
    <source>
        <dbReference type="ARBA" id="ARBA00021539"/>
    </source>
</evidence>
<dbReference type="PROSITE" id="PS00409">
    <property type="entry name" value="PROKAR_NTER_METHYL"/>
    <property type="match status" value="1"/>
</dbReference>
<dbReference type="NCBIfam" id="TIGR02532">
    <property type="entry name" value="IV_pilin_GFxxxE"/>
    <property type="match status" value="1"/>
</dbReference>
<accession>A0A916QM43</accession>
<name>A0A916QM43_9GAMM</name>
<evidence type="ECO:0000256" key="7">
    <source>
        <dbReference type="ARBA" id="ARBA00022692"/>
    </source>
</evidence>
<dbReference type="InterPro" id="IPR051621">
    <property type="entry name" value="T2SS_protein_J"/>
</dbReference>
<dbReference type="Proteomes" id="UP000627715">
    <property type="component" value="Unassembled WGS sequence"/>
</dbReference>
<evidence type="ECO:0000256" key="9">
    <source>
        <dbReference type="ARBA" id="ARBA00023136"/>
    </source>
</evidence>
<evidence type="ECO:0000256" key="2">
    <source>
        <dbReference type="ARBA" id="ARBA00011084"/>
    </source>
</evidence>
<keyword evidence="6" id="KW-0997">Cell inner membrane</keyword>